<comment type="caution">
    <text evidence="1">The sequence shown here is derived from an EMBL/GenBank/DDBJ whole genome shotgun (WGS) entry which is preliminary data.</text>
</comment>
<dbReference type="AlphaFoldDB" id="A0A2C5ZCC3"/>
<name>A0A2C5ZCC3_9HYPO</name>
<organism evidence="1 2">
    <name type="scientific">Ophiocordyceps australis</name>
    <dbReference type="NCBI Taxonomy" id="1399860"/>
    <lineage>
        <taxon>Eukaryota</taxon>
        <taxon>Fungi</taxon>
        <taxon>Dikarya</taxon>
        <taxon>Ascomycota</taxon>
        <taxon>Pezizomycotina</taxon>
        <taxon>Sordariomycetes</taxon>
        <taxon>Hypocreomycetidae</taxon>
        <taxon>Hypocreales</taxon>
        <taxon>Ophiocordycipitaceae</taxon>
        <taxon>Ophiocordyceps</taxon>
    </lineage>
</organism>
<sequence length="175" mass="19732">MRHGRSPPDTAASRALQATALLPWQPHEQLYAEDAYLTNLLCVQATTTMHLIERYAALETQLQRLGMGKPRRRLRKQLSLLRLQINEGAVQQRTILVRLSELYVQAHGHDIWGQVHGHETWGQVHGHETMWWGYSLDQTDQTCATVMSSPNTRSTHPTVLNGASPEFVPVGPLPT</sequence>
<protein>
    <submittedName>
        <fullName evidence="1">Uncharacterized protein</fullName>
    </submittedName>
</protein>
<accession>A0A2C5ZCC3</accession>
<proteinExistence type="predicted"/>
<dbReference type="OrthoDB" id="5226586at2759"/>
<keyword evidence="2" id="KW-1185">Reference proteome</keyword>
<gene>
    <name evidence="1" type="ORF">CDD82_3503</name>
</gene>
<dbReference type="Proteomes" id="UP000224854">
    <property type="component" value="Unassembled WGS sequence"/>
</dbReference>
<evidence type="ECO:0000313" key="2">
    <source>
        <dbReference type="Proteomes" id="UP000224854"/>
    </source>
</evidence>
<reference evidence="1 2" key="1">
    <citation type="submission" date="2017-06" db="EMBL/GenBank/DDBJ databases">
        <title>Ant-infecting Ophiocordyceps genomes reveal a high diversity of potential behavioral manipulation genes and a possible major role for enterotoxins.</title>
        <authorList>
            <person name="De Bekker C."/>
            <person name="Evans H.C."/>
            <person name="Brachmann A."/>
            <person name="Hughes D.P."/>
        </authorList>
    </citation>
    <scope>NUCLEOTIDE SEQUENCE [LARGE SCALE GENOMIC DNA]</scope>
    <source>
        <strain evidence="1 2">1348a</strain>
    </source>
</reference>
<evidence type="ECO:0000313" key="1">
    <source>
        <dbReference type="EMBL" id="PHH77450.1"/>
    </source>
</evidence>
<dbReference type="EMBL" id="NJEU01000268">
    <property type="protein sequence ID" value="PHH77450.1"/>
    <property type="molecule type" value="Genomic_DNA"/>
</dbReference>